<dbReference type="PANTHER" id="PTHR47481">
    <property type="match status" value="1"/>
</dbReference>
<dbReference type="OrthoDB" id="1912561at2759"/>
<protein>
    <submittedName>
        <fullName evidence="1">Uncharacterized protein</fullName>
    </submittedName>
</protein>
<gene>
    <name evidence="1" type="ORF">GIB67_009939</name>
</gene>
<dbReference type="Proteomes" id="UP000541444">
    <property type="component" value="Unassembled WGS sequence"/>
</dbReference>
<accession>A0A7J7L4E8</accession>
<sequence>MCMKGNSSIDEYLQTLKNICDSLKAIGCSVPDEEKPYWLLQGLGPNYESFITTMQAKPPIPSYKEVVASLKIHDL</sequence>
<dbReference type="PANTHER" id="PTHR47481:SF10">
    <property type="entry name" value="COPIA-LIKE POLYPROTEIN_RETROTRANSPOSON"/>
    <property type="match status" value="1"/>
</dbReference>
<reference evidence="1 2" key="1">
    <citation type="journal article" date="2020" name="IScience">
        <title>Genome Sequencing of the Endangered Kingdonia uniflora (Circaeasteraceae, Ranunculales) Reveals Potential Mechanisms of Evolutionary Specialization.</title>
        <authorList>
            <person name="Sun Y."/>
            <person name="Deng T."/>
            <person name="Zhang A."/>
            <person name="Moore M.J."/>
            <person name="Landis J.B."/>
            <person name="Lin N."/>
            <person name="Zhang H."/>
            <person name="Zhang X."/>
            <person name="Huang J."/>
            <person name="Zhang X."/>
            <person name="Sun H."/>
            <person name="Wang H."/>
        </authorList>
    </citation>
    <scope>NUCLEOTIDE SEQUENCE [LARGE SCALE GENOMIC DNA]</scope>
    <source>
        <strain evidence="1">TB1705</strain>
        <tissue evidence="1">Leaf</tissue>
    </source>
</reference>
<keyword evidence="2" id="KW-1185">Reference proteome</keyword>
<evidence type="ECO:0000313" key="1">
    <source>
        <dbReference type="EMBL" id="KAF6137463.1"/>
    </source>
</evidence>
<evidence type="ECO:0000313" key="2">
    <source>
        <dbReference type="Proteomes" id="UP000541444"/>
    </source>
</evidence>
<organism evidence="1 2">
    <name type="scientific">Kingdonia uniflora</name>
    <dbReference type="NCBI Taxonomy" id="39325"/>
    <lineage>
        <taxon>Eukaryota</taxon>
        <taxon>Viridiplantae</taxon>
        <taxon>Streptophyta</taxon>
        <taxon>Embryophyta</taxon>
        <taxon>Tracheophyta</taxon>
        <taxon>Spermatophyta</taxon>
        <taxon>Magnoliopsida</taxon>
        <taxon>Ranunculales</taxon>
        <taxon>Circaeasteraceae</taxon>
        <taxon>Kingdonia</taxon>
    </lineage>
</organism>
<comment type="caution">
    <text evidence="1">The sequence shown here is derived from an EMBL/GenBank/DDBJ whole genome shotgun (WGS) entry which is preliminary data.</text>
</comment>
<name>A0A7J7L4E8_9MAGN</name>
<dbReference type="AlphaFoldDB" id="A0A7J7L4E8"/>
<dbReference type="EMBL" id="JACGCM010002657">
    <property type="protein sequence ID" value="KAF6137463.1"/>
    <property type="molecule type" value="Genomic_DNA"/>
</dbReference>
<proteinExistence type="predicted"/>
<dbReference type="Pfam" id="PF14223">
    <property type="entry name" value="Retrotran_gag_2"/>
    <property type="match status" value="1"/>
</dbReference>